<sequence>MRRTLHLFAGEARSTRAKKSVLVKTTQAISHARRQFKWQSALQIFFEYTREMKHSEDEPIIEMPLINTTITACEVGTCWQIALELARQAQDFHLRPTAFTLTALMSACRQGRQWQKALEIFRVDVDDGAVDASLLGIAIACAATGHLWTFALDILASSHHYGVVPTAAAENAGILACEKGRQWEMALSIFAKMQRREKISMTTVNSVLSACEKARQWRHALSLLQILPSLKLQPNRSNSSRVISVNLAIGAFAAGRHWQQAMDCFHQLCRSNEASHTSHTTTLSSCERAMRWEDALTLLWAWPFNSQSSEVASIAAARAGRWQEALSLVQGHFGRQQLIQSCEQSGCWGRSVQPNIEHSARLVETLHRWKVELPKTGEVALRGVGKHLAILMHPGTAPSNAIWCLTARDWQEASGIALRSLEQW</sequence>
<organism evidence="2">
    <name type="scientific">Cladocopium goreaui</name>
    <dbReference type="NCBI Taxonomy" id="2562237"/>
    <lineage>
        <taxon>Eukaryota</taxon>
        <taxon>Sar</taxon>
        <taxon>Alveolata</taxon>
        <taxon>Dinophyceae</taxon>
        <taxon>Suessiales</taxon>
        <taxon>Symbiodiniaceae</taxon>
        <taxon>Cladocopium</taxon>
    </lineage>
</organism>
<evidence type="ECO:0000313" key="2">
    <source>
        <dbReference type="EMBL" id="CAI4007397.1"/>
    </source>
</evidence>
<name>A0A9P1DDE9_9DINO</name>
<comment type="caution">
    <text evidence="2">The sequence shown here is derived from an EMBL/GenBank/DDBJ whole genome shotgun (WGS) entry which is preliminary data.</text>
</comment>
<proteinExistence type="predicted"/>
<evidence type="ECO:0000313" key="3">
    <source>
        <dbReference type="EMBL" id="CAL1160772.1"/>
    </source>
</evidence>
<dbReference type="Gene3D" id="1.25.40.10">
    <property type="entry name" value="Tetratricopeptide repeat domain"/>
    <property type="match status" value="2"/>
</dbReference>
<dbReference type="EMBL" id="CAMXCT010004035">
    <property type="protein sequence ID" value="CAI4007397.1"/>
    <property type="molecule type" value="Genomic_DNA"/>
</dbReference>
<dbReference type="PANTHER" id="PTHR47447:SF17">
    <property type="entry name" value="OS12G0638900 PROTEIN"/>
    <property type="match status" value="1"/>
</dbReference>
<dbReference type="Proteomes" id="UP001152797">
    <property type="component" value="Unassembled WGS sequence"/>
</dbReference>
<evidence type="ECO:0000256" key="1">
    <source>
        <dbReference type="ARBA" id="ARBA00022737"/>
    </source>
</evidence>
<dbReference type="EMBL" id="CAMXCT020004035">
    <property type="protein sequence ID" value="CAL1160772.1"/>
    <property type="molecule type" value="Genomic_DNA"/>
</dbReference>
<keyword evidence="1" id="KW-0677">Repeat</keyword>
<reference evidence="3" key="2">
    <citation type="submission" date="2024-04" db="EMBL/GenBank/DDBJ databases">
        <authorList>
            <person name="Chen Y."/>
            <person name="Shah S."/>
            <person name="Dougan E. K."/>
            <person name="Thang M."/>
            <person name="Chan C."/>
        </authorList>
    </citation>
    <scope>NUCLEOTIDE SEQUENCE [LARGE SCALE GENOMIC DNA]</scope>
</reference>
<dbReference type="InterPro" id="IPR002885">
    <property type="entry name" value="PPR_rpt"/>
</dbReference>
<evidence type="ECO:0000313" key="5">
    <source>
        <dbReference type="Proteomes" id="UP001152797"/>
    </source>
</evidence>
<protein>
    <submittedName>
        <fullName evidence="4">Cytohesin-4</fullName>
    </submittedName>
</protein>
<reference evidence="2" key="1">
    <citation type="submission" date="2022-10" db="EMBL/GenBank/DDBJ databases">
        <authorList>
            <person name="Chen Y."/>
            <person name="Dougan E. K."/>
            <person name="Chan C."/>
            <person name="Rhodes N."/>
            <person name="Thang M."/>
        </authorList>
    </citation>
    <scope>NUCLEOTIDE SEQUENCE</scope>
</reference>
<dbReference type="Pfam" id="PF01535">
    <property type="entry name" value="PPR"/>
    <property type="match status" value="3"/>
</dbReference>
<evidence type="ECO:0000313" key="4">
    <source>
        <dbReference type="EMBL" id="CAL4794709.1"/>
    </source>
</evidence>
<dbReference type="InterPro" id="IPR011990">
    <property type="entry name" value="TPR-like_helical_dom_sf"/>
</dbReference>
<accession>A0A9P1DDE9</accession>
<dbReference type="EMBL" id="CAMXCT030004035">
    <property type="protein sequence ID" value="CAL4794709.1"/>
    <property type="molecule type" value="Genomic_DNA"/>
</dbReference>
<dbReference type="OrthoDB" id="425671at2759"/>
<keyword evidence="5" id="KW-1185">Reference proteome</keyword>
<dbReference type="PANTHER" id="PTHR47447">
    <property type="entry name" value="OS03G0856100 PROTEIN"/>
    <property type="match status" value="1"/>
</dbReference>
<dbReference type="AlphaFoldDB" id="A0A9P1DDE9"/>
<gene>
    <name evidence="2" type="ORF">C1SCF055_LOCUS32957</name>
</gene>